<accession>A0A1E3ALM7</accession>
<dbReference type="EMBL" id="MCGI01000005">
    <property type="protein sequence ID" value="ODM09321.1"/>
    <property type="molecule type" value="Genomic_DNA"/>
</dbReference>
<name>A0A1E3ALM7_9FIRM</name>
<comment type="caution">
    <text evidence="2">The sequence shown here is derived from an EMBL/GenBank/DDBJ whole genome shotgun (WGS) entry which is preliminary data.</text>
</comment>
<feature type="transmembrane region" description="Helical" evidence="1">
    <location>
        <begin position="96"/>
        <end position="125"/>
    </location>
</feature>
<feature type="transmembrane region" description="Helical" evidence="1">
    <location>
        <begin position="146"/>
        <end position="170"/>
    </location>
</feature>
<dbReference type="Proteomes" id="UP000095003">
    <property type="component" value="Unassembled WGS sequence"/>
</dbReference>
<reference evidence="2 3" key="1">
    <citation type="submission" date="2016-07" db="EMBL/GenBank/DDBJ databases">
        <title>Characterization of isolates of Eisenbergiella tayi derived from blood cultures, using whole genome sequencing.</title>
        <authorList>
            <person name="Burdz T."/>
            <person name="Wiebe D."/>
            <person name="Huynh C."/>
            <person name="Bernard K."/>
        </authorList>
    </citation>
    <scope>NUCLEOTIDE SEQUENCE [LARGE SCALE GENOMIC DNA]</scope>
    <source>
        <strain evidence="2 3">NML 120489</strain>
    </source>
</reference>
<gene>
    <name evidence="2" type="ORF">BEH84_05071</name>
</gene>
<evidence type="ECO:0000313" key="2">
    <source>
        <dbReference type="EMBL" id="ODM09321.1"/>
    </source>
</evidence>
<sequence>MKENLLQKWCDQAWLHCIYLIGIIMGNILLIKWPVWEVPQRLICLLAIMVPLHVFEENTAPGGFFYMNNLGQKSDAPLVYPQNRLTNMFTNLGAEFIFILMTAFAVRIEAASVIAVVIFGIGELIHHTMDGIHMYKRYKDKGKKTLYGPGTITSYICLLPLSVYGCLWLSENPFTASQVILGVAIVLFIIIFLILIPFTFSKRIKSQKYAFSSAGYFSKYE</sequence>
<keyword evidence="1" id="KW-0472">Membrane</keyword>
<dbReference type="AlphaFoldDB" id="A0A1E3ALM7"/>
<feature type="transmembrane region" description="Helical" evidence="1">
    <location>
        <begin position="12"/>
        <end position="31"/>
    </location>
</feature>
<dbReference type="Pfam" id="PF13787">
    <property type="entry name" value="HXXEE"/>
    <property type="match status" value="1"/>
</dbReference>
<keyword evidence="1" id="KW-1133">Transmembrane helix</keyword>
<evidence type="ECO:0000313" key="3">
    <source>
        <dbReference type="Proteomes" id="UP000095003"/>
    </source>
</evidence>
<evidence type="ECO:0000256" key="1">
    <source>
        <dbReference type="SAM" id="Phobius"/>
    </source>
</evidence>
<dbReference type="RefSeq" id="WP_009254660.1">
    <property type="nucleotide sequence ID" value="NZ_CABMHK010000019.1"/>
</dbReference>
<proteinExistence type="predicted"/>
<protein>
    <recommendedName>
        <fullName evidence="4">HXXEE domain-containing protein</fullName>
    </recommendedName>
</protein>
<evidence type="ECO:0008006" key="4">
    <source>
        <dbReference type="Google" id="ProtNLM"/>
    </source>
</evidence>
<dbReference type="InterPro" id="IPR025671">
    <property type="entry name" value="HXXEE"/>
</dbReference>
<keyword evidence="1" id="KW-0812">Transmembrane</keyword>
<feature type="transmembrane region" description="Helical" evidence="1">
    <location>
        <begin position="176"/>
        <end position="200"/>
    </location>
</feature>
<organism evidence="2 3">
    <name type="scientific">Eisenbergiella tayi</name>
    <dbReference type="NCBI Taxonomy" id="1432052"/>
    <lineage>
        <taxon>Bacteria</taxon>
        <taxon>Bacillati</taxon>
        <taxon>Bacillota</taxon>
        <taxon>Clostridia</taxon>
        <taxon>Lachnospirales</taxon>
        <taxon>Lachnospiraceae</taxon>
        <taxon>Eisenbergiella</taxon>
    </lineage>
</organism>